<sequence length="386" mass="42078">VGGIRGMTAVQSPTGTGSSILFCWNPNSTSKSWILRCDFDGEKKLMQPIEETSINAEAKKYLQTEDLAYTLAAYNNMLPSQVGKHQCNLIGFEIVVYGGGLKKLQLDQVKEKHAYWAGAGIACRVNGHDYFVIEVGGVGGTGQALTAVRCFENSPFPEVRRGGKMLDMIITDTEGAKHHLLRWLRLQQLPIESHRLDLEVHSCLGHRVPKFCAKARPDPRQESAVEDCSRVAALGSLQALGNSLESALLEQSSDSAQLKRVAAQLSPDVSQAATVPLKVLSVSAELRVELAIEAPWLPLELVLFRDGQEEKAWASAHFAGQRLVMLLPSLPKGQYQLKLSYWSPAGTGAAGAAQRHCAALLGTVALLAAKGRDTSNYRQERYAFCH</sequence>
<keyword evidence="3" id="KW-1185">Reference proteome</keyword>
<feature type="non-terminal residue" evidence="1">
    <location>
        <position position="386"/>
    </location>
</feature>
<dbReference type="OrthoDB" id="405927at2759"/>
<reference evidence="1" key="1">
    <citation type="submission" date="2022-10" db="EMBL/GenBank/DDBJ databases">
        <authorList>
            <person name="Chen Y."/>
            <person name="Dougan E. K."/>
            <person name="Chan C."/>
            <person name="Rhodes N."/>
            <person name="Thang M."/>
        </authorList>
    </citation>
    <scope>NUCLEOTIDE SEQUENCE</scope>
</reference>
<dbReference type="EMBL" id="CAMXCT020004301">
    <property type="protein sequence ID" value="CAL1161865.1"/>
    <property type="molecule type" value="Genomic_DNA"/>
</dbReference>
<dbReference type="AlphaFoldDB" id="A0A9P1DF10"/>
<gene>
    <name evidence="1" type="ORF">C1SCF055_LOCUS33932</name>
</gene>
<name>A0A9P1DF10_9DINO</name>
<evidence type="ECO:0000313" key="2">
    <source>
        <dbReference type="EMBL" id="CAL1161865.1"/>
    </source>
</evidence>
<reference evidence="2" key="2">
    <citation type="submission" date="2024-04" db="EMBL/GenBank/DDBJ databases">
        <authorList>
            <person name="Chen Y."/>
            <person name="Shah S."/>
            <person name="Dougan E. K."/>
            <person name="Thang M."/>
            <person name="Chan C."/>
        </authorList>
    </citation>
    <scope>NUCLEOTIDE SEQUENCE [LARGE SCALE GENOMIC DNA]</scope>
</reference>
<dbReference type="EMBL" id="CAMXCT030004301">
    <property type="protein sequence ID" value="CAL4795802.1"/>
    <property type="molecule type" value="Genomic_DNA"/>
</dbReference>
<protein>
    <submittedName>
        <fullName evidence="1">Uncharacterized protein</fullName>
    </submittedName>
</protein>
<accession>A0A9P1DF10</accession>
<evidence type="ECO:0000313" key="3">
    <source>
        <dbReference type="Proteomes" id="UP001152797"/>
    </source>
</evidence>
<dbReference type="EMBL" id="CAMXCT010004301">
    <property type="protein sequence ID" value="CAI4008490.1"/>
    <property type="molecule type" value="Genomic_DNA"/>
</dbReference>
<dbReference type="Proteomes" id="UP001152797">
    <property type="component" value="Unassembled WGS sequence"/>
</dbReference>
<proteinExistence type="predicted"/>
<evidence type="ECO:0000313" key="1">
    <source>
        <dbReference type="EMBL" id="CAI4008490.1"/>
    </source>
</evidence>
<comment type="caution">
    <text evidence="1">The sequence shown here is derived from an EMBL/GenBank/DDBJ whole genome shotgun (WGS) entry which is preliminary data.</text>
</comment>
<organism evidence="1">
    <name type="scientific">Cladocopium goreaui</name>
    <dbReference type="NCBI Taxonomy" id="2562237"/>
    <lineage>
        <taxon>Eukaryota</taxon>
        <taxon>Sar</taxon>
        <taxon>Alveolata</taxon>
        <taxon>Dinophyceae</taxon>
        <taxon>Suessiales</taxon>
        <taxon>Symbiodiniaceae</taxon>
        <taxon>Cladocopium</taxon>
    </lineage>
</organism>